<proteinExistence type="predicted"/>
<dbReference type="RefSeq" id="XP_064669195.1">
    <property type="nucleotide sequence ID" value="XM_064808637.1"/>
</dbReference>
<gene>
    <name evidence="1" type="ORF">N656DRAFT_144078</name>
</gene>
<accession>A0AAN6TC50</accession>
<dbReference type="EMBL" id="MU853345">
    <property type="protein sequence ID" value="KAK4111625.1"/>
    <property type="molecule type" value="Genomic_DNA"/>
</dbReference>
<evidence type="ECO:0000313" key="2">
    <source>
        <dbReference type="Proteomes" id="UP001302812"/>
    </source>
</evidence>
<keyword evidence="2" id="KW-1185">Reference proteome</keyword>
<dbReference type="AlphaFoldDB" id="A0AAN6TC50"/>
<protein>
    <submittedName>
        <fullName evidence="1">Uncharacterized protein</fullName>
    </submittedName>
</protein>
<reference evidence="1" key="1">
    <citation type="journal article" date="2023" name="Mol. Phylogenet. Evol.">
        <title>Genome-scale phylogeny and comparative genomics of the fungal order Sordariales.</title>
        <authorList>
            <person name="Hensen N."/>
            <person name="Bonometti L."/>
            <person name="Westerberg I."/>
            <person name="Brannstrom I.O."/>
            <person name="Guillou S."/>
            <person name="Cros-Aarteil S."/>
            <person name="Calhoun S."/>
            <person name="Haridas S."/>
            <person name="Kuo A."/>
            <person name="Mondo S."/>
            <person name="Pangilinan J."/>
            <person name="Riley R."/>
            <person name="LaButti K."/>
            <person name="Andreopoulos B."/>
            <person name="Lipzen A."/>
            <person name="Chen C."/>
            <person name="Yan M."/>
            <person name="Daum C."/>
            <person name="Ng V."/>
            <person name="Clum A."/>
            <person name="Steindorff A."/>
            <person name="Ohm R.A."/>
            <person name="Martin F."/>
            <person name="Silar P."/>
            <person name="Natvig D.O."/>
            <person name="Lalanne C."/>
            <person name="Gautier V."/>
            <person name="Ament-Velasquez S.L."/>
            <person name="Kruys A."/>
            <person name="Hutchinson M.I."/>
            <person name="Powell A.J."/>
            <person name="Barry K."/>
            <person name="Miller A.N."/>
            <person name="Grigoriev I.V."/>
            <person name="Debuchy R."/>
            <person name="Gladieux P."/>
            <person name="Hiltunen Thoren M."/>
            <person name="Johannesson H."/>
        </authorList>
    </citation>
    <scope>NUCLEOTIDE SEQUENCE</scope>
    <source>
        <strain evidence="1">CBS 508.74</strain>
    </source>
</reference>
<evidence type="ECO:0000313" key="1">
    <source>
        <dbReference type="EMBL" id="KAK4111625.1"/>
    </source>
</evidence>
<comment type="caution">
    <text evidence="1">The sequence shown here is derived from an EMBL/GenBank/DDBJ whole genome shotgun (WGS) entry which is preliminary data.</text>
</comment>
<organism evidence="1 2">
    <name type="scientific">Canariomyces notabilis</name>
    <dbReference type="NCBI Taxonomy" id="2074819"/>
    <lineage>
        <taxon>Eukaryota</taxon>
        <taxon>Fungi</taxon>
        <taxon>Dikarya</taxon>
        <taxon>Ascomycota</taxon>
        <taxon>Pezizomycotina</taxon>
        <taxon>Sordariomycetes</taxon>
        <taxon>Sordariomycetidae</taxon>
        <taxon>Sordariales</taxon>
        <taxon>Chaetomiaceae</taxon>
        <taxon>Canariomyces</taxon>
    </lineage>
</organism>
<dbReference type="GeneID" id="89932760"/>
<name>A0AAN6TC50_9PEZI</name>
<dbReference type="Proteomes" id="UP001302812">
    <property type="component" value="Unassembled WGS sequence"/>
</dbReference>
<reference evidence="1" key="2">
    <citation type="submission" date="2023-05" db="EMBL/GenBank/DDBJ databases">
        <authorList>
            <consortium name="Lawrence Berkeley National Laboratory"/>
            <person name="Steindorff A."/>
            <person name="Hensen N."/>
            <person name="Bonometti L."/>
            <person name="Westerberg I."/>
            <person name="Brannstrom I.O."/>
            <person name="Guillou S."/>
            <person name="Cros-Aarteil S."/>
            <person name="Calhoun S."/>
            <person name="Haridas S."/>
            <person name="Kuo A."/>
            <person name="Mondo S."/>
            <person name="Pangilinan J."/>
            <person name="Riley R."/>
            <person name="Labutti K."/>
            <person name="Andreopoulos B."/>
            <person name="Lipzen A."/>
            <person name="Chen C."/>
            <person name="Yanf M."/>
            <person name="Daum C."/>
            <person name="Ng V."/>
            <person name="Clum A."/>
            <person name="Ohm R."/>
            <person name="Martin F."/>
            <person name="Silar P."/>
            <person name="Natvig D."/>
            <person name="Lalanne C."/>
            <person name="Gautier V."/>
            <person name="Ament-Velasquez S.L."/>
            <person name="Kruys A."/>
            <person name="Hutchinson M.I."/>
            <person name="Powell A.J."/>
            <person name="Barry K."/>
            <person name="Miller A.N."/>
            <person name="Grigoriev I.V."/>
            <person name="Debuchy R."/>
            <person name="Gladieux P."/>
            <person name="Thoren M.H."/>
            <person name="Johannesson H."/>
        </authorList>
    </citation>
    <scope>NUCLEOTIDE SEQUENCE</scope>
    <source>
        <strain evidence="1">CBS 508.74</strain>
    </source>
</reference>
<sequence length="136" mass="14997">MRLRTRTLMLYSVALPLPGPSWHLLGRTSTRHASGRLGLQLQKSKNVPQIPCFILHTPCMFETQAQRRAAGLRTGLSCVTFGHGPKPPRFSQTGSLGPSVSLLAHAFLVPSSLRVTKYRDPKWVASPSAVQPSWRV</sequence>